<organism evidence="2 3">
    <name type="scientific">Plakobranchus ocellatus</name>
    <dbReference type="NCBI Taxonomy" id="259542"/>
    <lineage>
        <taxon>Eukaryota</taxon>
        <taxon>Metazoa</taxon>
        <taxon>Spiralia</taxon>
        <taxon>Lophotrochozoa</taxon>
        <taxon>Mollusca</taxon>
        <taxon>Gastropoda</taxon>
        <taxon>Heterobranchia</taxon>
        <taxon>Euthyneura</taxon>
        <taxon>Panpulmonata</taxon>
        <taxon>Sacoglossa</taxon>
        <taxon>Placobranchoidea</taxon>
        <taxon>Plakobranchidae</taxon>
        <taxon>Plakobranchus</taxon>
    </lineage>
</organism>
<keyword evidence="1" id="KW-1133">Transmembrane helix</keyword>
<evidence type="ECO:0000313" key="3">
    <source>
        <dbReference type="Proteomes" id="UP000735302"/>
    </source>
</evidence>
<dbReference type="AlphaFoldDB" id="A0AAV4CVP3"/>
<keyword evidence="1" id="KW-0472">Membrane</keyword>
<feature type="transmembrane region" description="Helical" evidence="1">
    <location>
        <begin position="37"/>
        <end position="56"/>
    </location>
</feature>
<accession>A0AAV4CVP3</accession>
<comment type="caution">
    <text evidence="2">The sequence shown here is derived from an EMBL/GenBank/DDBJ whole genome shotgun (WGS) entry which is preliminary data.</text>
</comment>
<protein>
    <submittedName>
        <fullName evidence="2">Uncharacterized protein</fullName>
    </submittedName>
</protein>
<sequence>MNDKRTTNASIDLCLLNIQRGKLISDLKHRKNLNDYYTVYPIVYPTLRFLIIILLLSTTDKLLISLQEPTPHPRAPESVSDHLGQVLESRTPRLLCAAVKCANLFIHARHVQLEKQSLNVGESIKVGKQEAS</sequence>
<evidence type="ECO:0000313" key="2">
    <source>
        <dbReference type="EMBL" id="GFO35761.1"/>
    </source>
</evidence>
<evidence type="ECO:0000256" key="1">
    <source>
        <dbReference type="SAM" id="Phobius"/>
    </source>
</evidence>
<reference evidence="2 3" key="1">
    <citation type="journal article" date="2021" name="Elife">
        <title>Chloroplast acquisition without the gene transfer in kleptoplastic sea slugs, Plakobranchus ocellatus.</title>
        <authorList>
            <person name="Maeda T."/>
            <person name="Takahashi S."/>
            <person name="Yoshida T."/>
            <person name="Shimamura S."/>
            <person name="Takaki Y."/>
            <person name="Nagai Y."/>
            <person name="Toyoda A."/>
            <person name="Suzuki Y."/>
            <person name="Arimoto A."/>
            <person name="Ishii H."/>
            <person name="Satoh N."/>
            <person name="Nishiyama T."/>
            <person name="Hasebe M."/>
            <person name="Maruyama T."/>
            <person name="Minagawa J."/>
            <person name="Obokata J."/>
            <person name="Shigenobu S."/>
        </authorList>
    </citation>
    <scope>NUCLEOTIDE SEQUENCE [LARGE SCALE GENOMIC DNA]</scope>
</reference>
<name>A0AAV4CVP3_9GAST</name>
<proteinExistence type="predicted"/>
<keyword evidence="3" id="KW-1185">Reference proteome</keyword>
<keyword evidence="1" id="KW-0812">Transmembrane</keyword>
<dbReference type="Proteomes" id="UP000735302">
    <property type="component" value="Unassembled WGS sequence"/>
</dbReference>
<gene>
    <name evidence="2" type="ORF">PoB_006226600</name>
</gene>
<dbReference type="EMBL" id="BLXT01007004">
    <property type="protein sequence ID" value="GFO35761.1"/>
    <property type="molecule type" value="Genomic_DNA"/>
</dbReference>